<evidence type="ECO:0000313" key="3">
    <source>
        <dbReference type="Proteomes" id="UP001430953"/>
    </source>
</evidence>
<accession>A0AAW2GVQ6</accession>
<dbReference type="AlphaFoldDB" id="A0AAW2GVQ6"/>
<sequence length="388" mass="45366">MEPPCRICTRRTPPTAFNPRTSESRYKSSVRRRREYCEPSRCNTKVDSDLKYEFNSRFYNVNRVANKTLDVKRNVQDFERLKNHDRTIKGQSNNSVELSRDKINDLKGAHHAVKVCLREIEKIKTFLEDENSWWKILKSRSVDCCQQKLPHLHGVLDGSSVTLILFEEDTDEGPSRFVTSMPRNRNDNNNNAARFETSSREELRSEAKKPEQYANQMEYMDSYTVPHYSLDMSSALIEVTSTERIRRYNERVVTSGQSIVASDFSEEDRSDERKIPKRSLKFKDTYDNNQYEDRDQIDRSNIMPSREMRHDRTMFEDELKSQEAISNENTASRKHIANDCESNVDLTTEIPSRNVSSFKPRTKTFIEKGVRCIQKLPTKIAKSKSKNV</sequence>
<dbReference type="EMBL" id="JADYXP020000002">
    <property type="protein sequence ID" value="KAL0131381.1"/>
    <property type="molecule type" value="Genomic_DNA"/>
</dbReference>
<feature type="compositionally biased region" description="Basic and acidic residues" evidence="1">
    <location>
        <begin position="197"/>
        <end position="210"/>
    </location>
</feature>
<reference evidence="2 3" key="1">
    <citation type="submission" date="2023-03" db="EMBL/GenBank/DDBJ databases">
        <title>High recombination rates correlate with genetic variation in Cardiocondyla obscurior ants.</title>
        <authorList>
            <person name="Errbii M."/>
        </authorList>
    </citation>
    <scope>NUCLEOTIDE SEQUENCE [LARGE SCALE GENOMIC DNA]</scope>
    <source>
        <strain evidence="2">Alpha-2009</strain>
        <tissue evidence="2">Whole body</tissue>
    </source>
</reference>
<evidence type="ECO:0000256" key="1">
    <source>
        <dbReference type="SAM" id="MobiDB-lite"/>
    </source>
</evidence>
<dbReference type="Proteomes" id="UP001430953">
    <property type="component" value="Unassembled WGS sequence"/>
</dbReference>
<gene>
    <name evidence="2" type="ORF">PUN28_002723</name>
</gene>
<name>A0AAW2GVQ6_9HYME</name>
<protein>
    <submittedName>
        <fullName evidence="2">Uncharacterized protein</fullName>
    </submittedName>
</protein>
<comment type="caution">
    <text evidence="2">The sequence shown here is derived from an EMBL/GenBank/DDBJ whole genome shotgun (WGS) entry which is preliminary data.</text>
</comment>
<organism evidence="2 3">
    <name type="scientific">Cardiocondyla obscurior</name>
    <dbReference type="NCBI Taxonomy" id="286306"/>
    <lineage>
        <taxon>Eukaryota</taxon>
        <taxon>Metazoa</taxon>
        <taxon>Ecdysozoa</taxon>
        <taxon>Arthropoda</taxon>
        <taxon>Hexapoda</taxon>
        <taxon>Insecta</taxon>
        <taxon>Pterygota</taxon>
        <taxon>Neoptera</taxon>
        <taxon>Endopterygota</taxon>
        <taxon>Hymenoptera</taxon>
        <taxon>Apocrita</taxon>
        <taxon>Aculeata</taxon>
        <taxon>Formicoidea</taxon>
        <taxon>Formicidae</taxon>
        <taxon>Myrmicinae</taxon>
        <taxon>Cardiocondyla</taxon>
    </lineage>
</organism>
<feature type="region of interest" description="Disordered" evidence="1">
    <location>
        <begin position="174"/>
        <end position="210"/>
    </location>
</feature>
<keyword evidence="3" id="KW-1185">Reference proteome</keyword>
<proteinExistence type="predicted"/>
<evidence type="ECO:0000313" key="2">
    <source>
        <dbReference type="EMBL" id="KAL0131381.1"/>
    </source>
</evidence>